<evidence type="ECO:0000259" key="7">
    <source>
        <dbReference type="PROSITE" id="PS50850"/>
    </source>
</evidence>
<dbReference type="PROSITE" id="PS50850">
    <property type="entry name" value="MFS"/>
    <property type="match status" value="1"/>
</dbReference>
<dbReference type="Gene3D" id="1.20.1250.20">
    <property type="entry name" value="MFS general substrate transporter like domains"/>
    <property type="match status" value="1"/>
</dbReference>
<dbReference type="EMBL" id="CP009170">
    <property type="protein sequence ID" value="AIS52755.1"/>
    <property type="molecule type" value="Genomic_DNA"/>
</dbReference>
<feature type="transmembrane region" description="Helical" evidence="6">
    <location>
        <begin position="351"/>
        <end position="373"/>
    </location>
</feature>
<dbReference type="Proteomes" id="UP000029669">
    <property type="component" value="Chromosome"/>
</dbReference>
<reference evidence="9" key="1">
    <citation type="journal article" date="2015" name="Genome Announc.">
        <title>Whole-Genome Sequences of 80 Environmental and Clinical Isolates of Burkholderia pseudomallei.</title>
        <authorList>
            <person name="Johnson S.L."/>
            <person name="Baker A.L."/>
            <person name="Chain P.S."/>
            <person name="Currie B.J."/>
            <person name="Daligault H.E."/>
            <person name="Davenport K.W."/>
            <person name="Davis C.B."/>
            <person name="Inglis T.J."/>
            <person name="Kaestli M."/>
            <person name="Koren S."/>
            <person name="Mayo M."/>
            <person name="Merritt A.J."/>
            <person name="Price E.P."/>
            <person name="Sarovich D.S."/>
            <person name="Warner J."/>
            <person name="Rosovitz M.J."/>
        </authorList>
    </citation>
    <scope>NUCLEOTIDE SEQUENCE [LARGE SCALE GENOMIC DNA]</scope>
    <source>
        <strain evidence="9">DSM 2030</strain>
    </source>
</reference>
<dbReference type="RefSeq" id="WP_049685459.1">
    <property type="nucleotide sequence ID" value="NZ_CP009170.1"/>
</dbReference>
<name>A0A097ASF6_THEKI</name>
<feature type="transmembrane region" description="Helical" evidence="6">
    <location>
        <begin position="150"/>
        <end position="168"/>
    </location>
</feature>
<feature type="transmembrane region" description="Helical" evidence="6">
    <location>
        <begin position="379"/>
        <end position="400"/>
    </location>
</feature>
<dbReference type="PANTHER" id="PTHR23526:SF2">
    <property type="entry name" value="MAJOR FACILITATOR SUPERFAMILY (MFS) PROFILE DOMAIN-CONTAINING PROTEIN"/>
    <property type="match status" value="1"/>
</dbReference>
<feature type="transmembrane region" description="Helical" evidence="6">
    <location>
        <begin position="313"/>
        <end position="339"/>
    </location>
</feature>
<evidence type="ECO:0000313" key="8">
    <source>
        <dbReference type="EMBL" id="AIS52755.1"/>
    </source>
</evidence>
<keyword evidence="9" id="KW-1185">Reference proteome</keyword>
<feature type="transmembrane region" description="Helical" evidence="6">
    <location>
        <begin position="20"/>
        <end position="41"/>
    </location>
</feature>
<dbReference type="GO" id="GO:0005886">
    <property type="term" value="C:plasma membrane"/>
    <property type="evidence" value="ECO:0007669"/>
    <property type="project" value="UniProtKB-SubCell"/>
</dbReference>
<dbReference type="SUPFAM" id="SSF103473">
    <property type="entry name" value="MFS general substrate transporter"/>
    <property type="match status" value="1"/>
</dbReference>
<feature type="transmembrane region" description="Helical" evidence="6">
    <location>
        <begin position="259"/>
        <end position="278"/>
    </location>
</feature>
<evidence type="ECO:0000256" key="5">
    <source>
        <dbReference type="ARBA" id="ARBA00023136"/>
    </source>
</evidence>
<dbReference type="InterPro" id="IPR020846">
    <property type="entry name" value="MFS_dom"/>
</dbReference>
<accession>A0A097ASF6</accession>
<evidence type="ECO:0000256" key="6">
    <source>
        <dbReference type="SAM" id="Phobius"/>
    </source>
</evidence>
<feature type="transmembrane region" description="Helical" evidence="6">
    <location>
        <begin position="290"/>
        <end position="307"/>
    </location>
</feature>
<dbReference type="Pfam" id="PF07690">
    <property type="entry name" value="MFS_1"/>
    <property type="match status" value="2"/>
</dbReference>
<dbReference type="eggNOG" id="COG2211">
    <property type="taxonomic scope" value="Bacteria"/>
</dbReference>
<evidence type="ECO:0000256" key="3">
    <source>
        <dbReference type="ARBA" id="ARBA00022692"/>
    </source>
</evidence>
<keyword evidence="3 6" id="KW-0812">Transmembrane</keyword>
<evidence type="ECO:0000313" key="9">
    <source>
        <dbReference type="Proteomes" id="UP000029669"/>
    </source>
</evidence>
<proteinExistence type="predicted"/>
<dbReference type="InterPro" id="IPR036259">
    <property type="entry name" value="MFS_trans_sf"/>
</dbReference>
<dbReference type="OrthoDB" id="1704268at2"/>
<dbReference type="InterPro" id="IPR052528">
    <property type="entry name" value="Sugar_transport-like"/>
</dbReference>
<evidence type="ECO:0000256" key="2">
    <source>
        <dbReference type="ARBA" id="ARBA00022448"/>
    </source>
</evidence>
<dbReference type="PANTHER" id="PTHR23526">
    <property type="entry name" value="INTEGRAL MEMBRANE TRANSPORT PROTEIN-RELATED"/>
    <property type="match status" value="1"/>
</dbReference>
<dbReference type="KEGG" id="tki:TKV_c15910"/>
<keyword evidence="2" id="KW-0813">Transport</keyword>
<dbReference type="HOGENOM" id="CLU_025379_1_0_9"/>
<organism evidence="8 9">
    <name type="scientific">Thermoanaerobacter kivui</name>
    <name type="common">Acetogenium kivui</name>
    <dbReference type="NCBI Taxonomy" id="2325"/>
    <lineage>
        <taxon>Bacteria</taxon>
        <taxon>Bacillati</taxon>
        <taxon>Bacillota</taxon>
        <taxon>Clostridia</taxon>
        <taxon>Thermoanaerobacterales</taxon>
        <taxon>Thermoanaerobacteraceae</taxon>
        <taxon>Thermoanaerobacter</taxon>
    </lineage>
</organism>
<keyword evidence="5 6" id="KW-0472">Membrane</keyword>
<dbReference type="STRING" id="2325.TKV_c15910"/>
<feature type="transmembrane region" description="Helical" evidence="6">
    <location>
        <begin position="174"/>
        <end position="195"/>
    </location>
</feature>
<feature type="transmembrane region" description="Helical" evidence="6">
    <location>
        <begin position="53"/>
        <end position="72"/>
    </location>
</feature>
<feature type="domain" description="Major facilitator superfamily (MFS) profile" evidence="7">
    <location>
        <begin position="225"/>
        <end position="418"/>
    </location>
</feature>
<gene>
    <name evidence="8" type="ORF">TKV_c15910</name>
</gene>
<evidence type="ECO:0000256" key="1">
    <source>
        <dbReference type="ARBA" id="ARBA00004651"/>
    </source>
</evidence>
<feature type="transmembrane region" description="Helical" evidence="6">
    <location>
        <begin position="226"/>
        <end position="247"/>
    </location>
</feature>
<feature type="transmembrane region" description="Helical" evidence="6">
    <location>
        <begin position="108"/>
        <end position="129"/>
    </location>
</feature>
<keyword evidence="4 6" id="KW-1133">Transmembrane helix</keyword>
<comment type="subcellular location">
    <subcellularLocation>
        <location evidence="1">Cell membrane</location>
        <topology evidence="1">Multi-pass membrane protein</topology>
    </subcellularLocation>
</comment>
<sequence>MKKKLEVYKHLRYNIKMNMINGLAWAIGFNMVNPFIGIYAIKLGADDFQVSLLNSLPALMVVIGVIPVTYLINSLKDVHKFAYTVLYIARTFYFLLALAPFFNKELQPWVVVVLVGVMNLPSMAVGMCWQSFMSELIPPEYRSKVFADRNFWTTIVATITVLVTGWLLDKIVFPINYQVVFTVAFIFGLIESYYFSRFHVVERDLDEAKSGSFYEAFRNMFESKKFIYFNVTSFIYYFAWMMAWPIFTIYKVNFLHANNAWMSIFTIVSSIGSILAFYKWADLSNKRGNGFAVALSALLLGFIPLMWATAKNLYVGAIFDFLGGIAVGGYNMLLLNWLLELLPPTSEKMSYIAVFTLITQISAFIAPMFGMWLYTQMGYVAFMILTGIARIVVSILYFLVANYEDEIKEIEAKQGGKV</sequence>
<dbReference type="AlphaFoldDB" id="A0A097ASF6"/>
<dbReference type="GO" id="GO:0022857">
    <property type="term" value="F:transmembrane transporter activity"/>
    <property type="evidence" value="ECO:0007669"/>
    <property type="project" value="InterPro"/>
</dbReference>
<protein>
    <submittedName>
        <fullName evidence="8">Major facilitator superfamily MFS_1</fullName>
    </submittedName>
</protein>
<feature type="transmembrane region" description="Helical" evidence="6">
    <location>
        <begin position="84"/>
        <end position="102"/>
    </location>
</feature>
<dbReference type="InterPro" id="IPR011701">
    <property type="entry name" value="MFS"/>
</dbReference>
<evidence type="ECO:0000256" key="4">
    <source>
        <dbReference type="ARBA" id="ARBA00022989"/>
    </source>
</evidence>